<protein>
    <submittedName>
        <fullName evidence="2">Putative secreted protein</fullName>
    </submittedName>
</protein>
<dbReference type="EMBL" id="GGFK01013925">
    <property type="protein sequence ID" value="MBW47246.1"/>
    <property type="molecule type" value="Transcribed_RNA"/>
</dbReference>
<feature type="signal peptide" evidence="1">
    <location>
        <begin position="1"/>
        <end position="25"/>
    </location>
</feature>
<name>A0A2M4B2J4_9DIPT</name>
<feature type="chain" id="PRO_5014973336" evidence="1">
    <location>
        <begin position="26"/>
        <end position="67"/>
    </location>
</feature>
<proteinExistence type="predicted"/>
<accession>A0A2M4B2J4</accession>
<evidence type="ECO:0000313" key="2">
    <source>
        <dbReference type="EMBL" id="MBW47246.1"/>
    </source>
</evidence>
<dbReference type="AlphaFoldDB" id="A0A2M4B2J4"/>
<evidence type="ECO:0000256" key="1">
    <source>
        <dbReference type="SAM" id="SignalP"/>
    </source>
</evidence>
<keyword evidence="1" id="KW-0732">Signal</keyword>
<reference evidence="2" key="1">
    <citation type="submission" date="2018-01" db="EMBL/GenBank/DDBJ databases">
        <title>An insight into the sialome of Amazonian anophelines.</title>
        <authorList>
            <person name="Ribeiro J.M."/>
            <person name="Scarpassa V."/>
            <person name="Calvo E."/>
        </authorList>
    </citation>
    <scope>NUCLEOTIDE SEQUENCE</scope>
    <source>
        <tissue evidence="2">Salivary glands</tissue>
    </source>
</reference>
<sequence>MVLAFGATLALHCIAYCPPIPGVQSIRFLTVTRSGHLISTAALGLLAAVRSEKGRGVCMTLPYRCCC</sequence>
<organism evidence="2">
    <name type="scientific">Anopheles triannulatus</name>
    <dbReference type="NCBI Taxonomy" id="58253"/>
    <lineage>
        <taxon>Eukaryota</taxon>
        <taxon>Metazoa</taxon>
        <taxon>Ecdysozoa</taxon>
        <taxon>Arthropoda</taxon>
        <taxon>Hexapoda</taxon>
        <taxon>Insecta</taxon>
        <taxon>Pterygota</taxon>
        <taxon>Neoptera</taxon>
        <taxon>Endopterygota</taxon>
        <taxon>Diptera</taxon>
        <taxon>Nematocera</taxon>
        <taxon>Culicoidea</taxon>
        <taxon>Culicidae</taxon>
        <taxon>Anophelinae</taxon>
        <taxon>Anopheles</taxon>
    </lineage>
</organism>